<keyword evidence="8" id="KW-1185">Reference proteome</keyword>
<dbReference type="SUPFAM" id="SSF54928">
    <property type="entry name" value="RNA-binding domain, RBD"/>
    <property type="match status" value="1"/>
</dbReference>
<protein>
    <recommendedName>
        <fullName evidence="6">RRM domain-containing protein</fullName>
    </recommendedName>
</protein>
<keyword evidence="3" id="KW-0508">mRNA splicing</keyword>
<evidence type="ECO:0000259" key="6">
    <source>
        <dbReference type="PROSITE" id="PS50102"/>
    </source>
</evidence>
<feature type="region of interest" description="Disordered" evidence="5">
    <location>
        <begin position="461"/>
        <end position="485"/>
    </location>
</feature>
<name>A0AAV5MHN2_9ROSI</name>
<dbReference type="GO" id="GO:0006397">
    <property type="term" value="P:mRNA processing"/>
    <property type="evidence" value="ECO:0007669"/>
    <property type="project" value="UniProtKB-KW"/>
</dbReference>
<evidence type="ECO:0000256" key="4">
    <source>
        <dbReference type="PROSITE-ProRule" id="PRU00176"/>
    </source>
</evidence>
<dbReference type="PROSITE" id="PS50102">
    <property type="entry name" value="RRM"/>
    <property type="match status" value="1"/>
</dbReference>
<dbReference type="EMBL" id="BPVZ01000253">
    <property type="protein sequence ID" value="GKV48311.1"/>
    <property type="molecule type" value="Genomic_DNA"/>
</dbReference>
<keyword evidence="1" id="KW-0507">mRNA processing</keyword>
<dbReference type="CDD" id="cd00590">
    <property type="entry name" value="RRM_SF"/>
    <property type="match status" value="1"/>
</dbReference>
<dbReference type="Pfam" id="PF00076">
    <property type="entry name" value="RRM_1"/>
    <property type="match status" value="1"/>
</dbReference>
<dbReference type="InterPro" id="IPR000504">
    <property type="entry name" value="RRM_dom"/>
</dbReference>
<dbReference type="PANTHER" id="PTHR23147">
    <property type="entry name" value="SERINE/ARGININE RICH SPLICING FACTOR"/>
    <property type="match status" value="1"/>
</dbReference>
<evidence type="ECO:0000256" key="2">
    <source>
        <dbReference type="ARBA" id="ARBA00022728"/>
    </source>
</evidence>
<dbReference type="InterPro" id="IPR050907">
    <property type="entry name" value="SRSF"/>
</dbReference>
<evidence type="ECO:0000313" key="7">
    <source>
        <dbReference type="EMBL" id="GKV48311.1"/>
    </source>
</evidence>
<dbReference type="InterPro" id="IPR035979">
    <property type="entry name" value="RBD_domain_sf"/>
</dbReference>
<organism evidence="7 8">
    <name type="scientific">Rubroshorea leprosula</name>
    <dbReference type="NCBI Taxonomy" id="152421"/>
    <lineage>
        <taxon>Eukaryota</taxon>
        <taxon>Viridiplantae</taxon>
        <taxon>Streptophyta</taxon>
        <taxon>Embryophyta</taxon>
        <taxon>Tracheophyta</taxon>
        <taxon>Spermatophyta</taxon>
        <taxon>Magnoliopsida</taxon>
        <taxon>eudicotyledons</taxon>
        <taxon>Gunneridae</taxon>
        <taxon>Pentapetalae</taxon>
        <taxon>rosids</taxon>
        <taxon>malvids</taxon>
        <taxon>Malvales</taxon>
        <taxon>Dipterocarpaceae</taxon>
        <taxon>Rubroshorea</taxon>
    </lineage>
</organism>
<dbReference type="GO" id="GO:0008380">
    <property type="term" value="P:RNA splicing"/>
    <property type="evidence" value="ECO:0007669"/>
    <property type="project" value="UniProtKB-KW"/>
</dbReference>
<accession>A0AAV5MHN2</accession>
<comment type="caution">
    <text evidence="7">The sequence shown here is derived from an EMBL/GenBank/DDBJ whole genome shotgun (WGS) entry which is preliminary data.</text>
</comment>
<evidence type="ECO:0000256" key="3">
    <source>
        <dbReference type="ARBA" id="ARBA00023187"/>
    </source>
</evidence>
<proteinExistence type="predicted"/>
<evidence type="ECO:0000313" key="8">
    <source>
        <dbReference type="Proteomes" id="UP001054252"/>
    </source>
</evidence>
<evidence type="ECO:0000256" key="5">
    <source>
        <dbReference type="SAM" id="MobiDB-lite"/>
    </source>
</evidence>
<sequence>MPLLIYYNSSINLLLKKRERGRERVRGYGRGSRQWQSARSFESFREQGRRHSRQIDRCDAGVYKQSIPFFFANFPADWKHEQMWRYFKRFGRVLGMYCPSRRDKQGRRFGFVRFLDAKNARELENQMNDLWVGNFKLQVNQARFEREKYETRDQKVQRTNGGEKDGVNRRVEWRGIQTEKLVSYADIVKRGTGKVRAMGGNLVLLEGADQDEMKELVENGEDWLRQWFDELKPWTPTTVASERFTWIRCQGLRFMPGIKLRVKINGVVYNVKCTDEESSNNLLLMNSDFKYTLPSEEDEDDESCSVQSLKDAELVSDGHVNFQLEEIEVEDDDGAGANYVAGMNDMAKRNDVIAEPLLENSINGGNDAPITLRHQAERSITDLGNHNCNGNYNFSKEVEGKDQRVSPHDMIEENLNCNTQQSSSGIDRFGGLFGVNRVESSLEEGRTEGEAIIDVANELGSENEGDHSKENGLNIIDGPSGKGRNKKMELEKEKKMQFLPDPSKKVAGELISNGNILNYNNNVWLQRSRRDAKELWKQAKLMGVTGRENKEEIIQRLEDMEN</sequence>
<evidence type="ECO:0000256" key="1">
    <source>
        <dbReference type="ARBA" id="ARBA00022664"/>
    </source>
</evidence>
<dbReference type="AlphaFoldDB" id="A0AAV5MHN2"/>
<dbReference type="InterPro" id="IPR012677">
    <property type="entry name" value="Nucleotide-bd_a/b_plait_sf"/>
</dbReference>
<keyword evidence="4" id="KW-0694">RNA-binding</keyword>
<dbReference type="Proteomes" id="UP001054252">
    <property type="component" value="Unassembled WGS sequence"/>
</dbReference>
<dbReference type="Gene3D" id="3.30.70.330">
    <property type="match status" value="1"/>
</dbReference>
<keyword evidence="2" id="KW-0747">Spliceosome</keyword>
<gene>
    <name evidence="7" type="ORF">SLEP1_g55135</name>
</gene>
<dbReference type="GO" id="GO:0005681">
    <property type="term" value="C:spliceosomal complex"/>
    <property type="evidence" value="ECO:0007669"/>
    <property type="project" value="UniProtKB-KW"/>
</dbReference>
<dbReference type="SMART" id="SM00360">
    <property type="entry name" value="RRM"/>
    <property type="match status" value="1"/>
</dbReference>
<reference evidence="7 8" key="1">
    <citation type="journal article" date="2021" name="Commun. Biol.">
        <title>The genome of Shorea leprosula (Dipterocarpaceae) highlights the ecological relevance of drought in aseasonal tropical rainforests.</title>
        <authorList>
            <person name="Ng K.K.S."/>
            <person name="Kobayashi M.J."/>
            <person name="Fawcett J.A."/>
            <person name="Hatakeyama M."/>
            <person name="Paape T."/>
            <person name="Ng C.H."/>
            <person name="Ang C.C."/>
            <person name="Tnah L.H."/>
            <person name="Lee C.T."/>
            <person name="Nishiyama T."/>
            <person name="Sese J."/>
            <person name="O'Brien M.J."/>
            <person name="Copetti D."/>
            <person name="Mohd Noor M.I."/>
            <person name="Ong R.C."/>
            <person name="Putra M."/>
            <person name="Sireger I.Z."/>
            <person name="Indrioko S."/>
            <person name="Kosugi Y."/>
            <person name="Izuno A."/>
            <person name="Isagi Y."/>
            <person name="Lee S.L."/>
            <person name="Shimizu K.K."/>
        </authorList>
    </citation>
    <scope>NUCLEOTIDE SEQUENCE [LARGE SCALE GENOMIC DNA]</scope>
    <source>
        <strain evidence="7">214</strain>
    </source>
</reference>
<feature type="domain" description="RRM" evidence="6">
    <location>
        <begin position="67"/>
        <end position="144"/>
    </location>
</feature>
<dbReference type="GO" id="GO:0003723">
    <property type="term" value="F:RNA binding"/>
    <property type="evidence" value="ECO:0007669"/>
    <property type="project" value="UniProtKB-UniRule"/>
</dbReference>